<dbReference type="Proteomes" id="UP000243459">
    <property type="component" value="Chromosome 10"/>
</dbReference>
<accession>A0A5P1E5B3</accession>
<dbReference type="EMBL" id="CM007390">
    <property type="protein sequence ID" value="ONK56667.1"/>
    <property type="molecule type" value="Genomic_DNA"/>
</dbReference>
<evidence type="ECO:0000313" key="1">
    <source>
        <dbReference type="EMBL" id="ONK56667.1"/>
    </source>
</evidence>
<evidence type="ECO:0000313" key="2">
    <source>
        <dbReference type="Proteomes" id="UP000243459"/>
    </source>
</evidence>
<keyword evidence="2" id="KW-1185">Reference proteome</keyword>
<proteinExistence type="predicted"/>
<dbReference type="Gramene" id="ONK56667">
    <property type="protein sequence ID" value="ONK56667"/>
    <property type="gene ID" value="A4U43_C10F11400"/>
</dbReference>
<organism evidence="1 2">
    <name type="scientific">Asparagus officinalis</name>
    <name type="common">Garden asparagus</name>
    <dbReference type="NCBI Taxonomy" id="4686"/>
    <lineage>
        <taxon>Eukaryota</taxon>
        <taxon>Viridiplantae</taxon>
        <taxon>Streptophyta</taxon>
        <taxon>Embryophyta</taxon>
        <taxon>Tracheophyta</taxon>
        <taxon>Spermatophyta</taxon>
        <taxon>Magnoliopsida</taxon>
        <taxon>Liliopsida</taxon>
        <taxon>Asparagales</taxon>
        <taxon>Asparagaceae</taxon>
        <taxon>Asparagoideae</taxon>
        <taxon>Asparagus</taxon>
    </lineage>
</organism>
<sequence length="109" mass="12029">MGRIKWAGQPDARLGLCNSVEKSDLSSSSCSGTDHVNVSKIEMSAGRAMLQAMIHGSLLVELKAKSIPSCYFYYDMSYSVDYSTFQTMEIRQSNDVLEKVCAPVLFSES</sequence>
<reference evidence="2" key="1">
    <citation type="journal article" date="2017" name="Nat. Commun.">
        <title>The asparagus genome sheds light on the origin and evolution of a young Y chromosome.</title>
        <authorList>
            <person name="Harkess A."/>
            <person name="Zhou J."/>
            <person name="Xu C."/>
            <person name="Bowers J.E."/>
            <person name="Van der Hulst R."/>
            <person name="Ayyampalayam S."/>
            <person name="Mercati F."/>
            <person name="Riccardi P."/>
            <person name="McKain M.R."/>
            <person name="Kakrana A."/>
            <person name="Tang H."/>
            <person name="Ray J."/>
            <person name="Groenendijk J."/>
            <person name="Arikit S."/>
            <person name="Mathioni S.M."/>
            <person name="Nakano M."/>
            <person name="Shan H."/>
            <person name="Telgmann-Rauber A."/>
            <person name="Kanno A."/>
            <person name="Yue Z."/>
            <person name="Chen H."/>
            <person name="Li W."/>
            <person name="Chen Y."/>
            <person name="Xu X."/>
            <person name="Zhang Y."/>
            <person name="Luo S."/>
            <person name="Chen H."/>
            <person name="Gao J."/>
            <person name="Mao Z."/>
            <person name="Pires J.C."/>
            <person name="Luo M."/>
            <person name="Kudrna D."/>
            <person name="Wing R.A."/>
            <person name="Meyers B.C."/>
            <person name="Yi K."/>
            <person name="Kong H."/>
            <person name="Lavrijsen P."/>
            <person name="Sunseri F."/>
            <person name="Falavigna A."/>
            <person name="Ye Y."/>
            <person name="Leebens-Mack J.H."/>
            <person name="Chen G."/>
        </authorList>
    </citation>
    <scope>NUCLEOTIDE SEQUENCE [LARGE SCALE GENOMIC DNA]</scope>
    <source>
        <strain evidence="2">cv. DH0086</strain>
    </source>
</reference>
<gene>
    <name evidence="1" type="ORF">A4U43_C10F11400</name>
</gene>
<protein>
    <submittedName>
        <fullName evidence="1">Uncharacterized protein</fullName>
    </submittedName>
</protein>
<dbReference type="AlphaFoldDB" id="A0A5P1E5B3"/>
<name>A0A5P1E5B3_ASPOF</name>